<evidence type="ECO:0000313" key="2">
    <source>
        <dbReference type="Proteomes" id="UP001061991"/>
    </source>
</evidence>
<name>A0ACD4CZ12_9HYPH</name>
<organism evidence="1 2">
    <name type="scientific">Phyllobacterium zundukense</name>
    <dbReference type="NCBI Taxonomy" id="1867719"/>
    <lineage>
        <taxon>Bacteria</taxon>
        <taxon>Pseudomonadati</taxon>
        <taxon>Pseudomonadota</taxon>
        <taxon>Alphaproteobacteria</taxon>
        <taxon>Hyphomicrobiales</taxon>
        <taxon>Phyllobacteriaceae</taxon>
        <taxon>Phyllobacterium</taxon>
    </lineage>
</organism>
<accession>A0ACD4CZ12</accession>
<protein>
    <submittedName>
        <fullName evidence="1">Uncharacterized protein</fullName>
    </submittedName>
</protein>
<evidence type="ECO:0000313" key="1">
    <source>
        <dbReference type="EMBL" id="UXN58769.1"/>
    </source>
</evidence>
<dbReference type="Proteomes" id="UP001061991">
    <property type="component" value="Plasmid p_unnamed1"/>
</dbReference>
<gene>
    <name evidence="1" type="ORF">N8E88_07515</name>
</gene>
<geneLocation type="plasmid" evidence="1 2">
    <name>p_unnamed1</name>
</geneLocation>
<proteinExistence type="predicted"/>
<keyword evidence="2" id="KW-1185">Reference proteome</keyword>
<keyword evidence="1" id="KW-0614">Plasmid</keyword>
<sequence>MKLITTSLAATVTICMMAVSAPADPVPNRSKAFKANYKTLVQDQHATPPIAECIATAYDYVAASRVYDRLGFTQTDISKAKKGQTAIAVSGEARTRGTSAWVDITLTCVSAKGKLSSISIKR</sequence>
<dbReference type="EMBL" id="CP104972">
    <property type="protein sequence ID" value="UXN58769.1"/>
    <property type="molecule type" value="Genomic_DNA"/>
</dbReference>
<reference evidence="1" key="1">
    <citation type="submission" date="2022-09" db="EMBL/GenBank/DDBJ databases">
        <title>Interaction between co-microsymbionts with complementary sets of symbiotic genes in legume-rhizobium systems.</title>
        <authorList>
            <person name="Safronova V."/>
            <person name="Sazanova A."/>
            <person name="Afonin A."/>
            <person name="Chirak E."/>
        </authorList>
    </citation>
    <scope>NUCLEOTIDE SEQUENCE</scope>
    <source>
        <strain evidence="1">A18/3m</strain>
    </source>
</reference>